<organism evidence="2 3">
    <name type="scientific">Pseudomonas fildesensis</name>
    <dbReference type="NCBI Taxonomy" id="1674920"/>
    <lineage>
        <taxon>Bacteria</taxon>
        <taxon>Pseudomonadati</taxon>
        <taxon>Pseudomonadota</taxon>
        <taxon>Gammaproteobacteria</taxon>
        <taxon>Pseudomonadales</taxon>
        <taxon>Pseudomonadaceae</taxon>
        <taxon>Pseudomonas</taxon>
    </lineage>
</organism>
<gene>
    <name evidence="2" type="ORF">ACR52_18255</name>
</gene>
<dbReference type="AlphaFoldDB" id="A0A0J8FV25"/>
<proteinExistence type="predicted"/>
<evidence type="ECO:0000313" key="2">
    <source>
        <dbReference type="EMBL" id="KMT54085.1"/>
    </source>
</evidence>
<dbReference type="PATRIC" id="fig|1674920.3.peg.2035"/>
<keyword evidence="1" id="KW-0472">Membrane</keyword>
<keyword evidence="1" id="KW-1133">Transmembrane helix</keyword>
<keyword evidence="1" id="KW-0812">Transmembrane</keyword>
<comment type="caution">
    <text evidence="2">The sequence shown here is derived from an EMBL/GenBank/DDBJ whole genome shotgun (WGS) entry which is preliminary data.</text>
</comment>
<dbReference type="Proteomes" id="UP000037551">
    <property type="component" value="Unassembled WGS sequence"/>
</dbReference>
<accession>A0A0J8FV25</accession>
<dbReference type="OrthoDB" id="6547435at2"/>
<protein>
    <submittedName>
        <fullName evidence="2">Uncharacterized protein</fullName>
    </submittedName>
</protein>
<dbReference type="EMBL" id="LFMW01000012">
    <property type="protein sequence ID" value="KMT54085.1"/>
    <property type="molecule type" value="Genomic_DNA"/>
</dbReference>
<sequence>MEEHNEHHTTTDRMNAEVSRILAEIARMNAEQNKLHAESLKITCETFWYPMGVAMAVVATVASVTGIAIKLLV</sequence>
<feature type="transmembrane region" description="Helical" evidence="1">
    <location>
        <begin position="47"/>
        <end position="72"/>
    </location>
</feature>
<dbReference type="RefSeq" id="WP_048727256.1">
    <property type="nucleotide sequence ID" value="NZ_LFMW01000012.1"/>
</dbReference>
<keyword evidence="3" id="KW-1185">Reference proteome</keyword>
<evidence type="ECO:0000256" key="1">
    <source>
        <dbReference type="SAM" id="Phobius"/>
    </source>
</evidence>
<evidence type="ECO:0000313" key="3">
    <source>
        <dbReference type="Proteomes" id="UP000037551"/>
    </source>
</evidence>
<reference evidence="2 3" key="1">
    <citation type="submission" date="2015-06" db="EMBL/GenBank/DDBJ databases">
        <title>Draft genome sequence of an Antarctic Pseudomonas sp. strain KG01 with full potential for biotechnological applications.</title>
        <authorList>
            <person name="Pavlov M.S."/>
            <person name="Lira F."/>
            <person name="Martinez J.L."/>
            <person name="Marshall S.H."/>
        </authorList>
    </citation>
    <scope>NUCLEOTIDE SEQUENCE [LARGE SCALE GENOMIC DNA]</scope>
    <source>
        <strain evidence="2 3">KG01</strain>
    </source>
</reference>
<name>A0A0J8FV25_9PSED</name>